<dbReference type="Proteomes" id="UP000535543">
    <property type="component" value="Unassembled WGS sequence"/>
</dbReference>
<keyword evidence="1" id="KW-0472">Membrane</keyword>
<feature type="transmembrane region" description="Helical" evidence="1">
    <location>
        <begin position="297"/>
        <end position="316"/>
    </location>
</feature>
<name>A0A848KKG1_9NOCA</name>
<evidence type="ECO:0008006" key="4">
    <source>
        <dbReference type="Google" id="ProtNLM"/>
    </source>
</evidence>
<keyword evidence="1" id="KW-0812">Transmembrane</keyword>
<feature type="transmembrane region" description="Helical" evidence="1">
    <location>
        <begin position="328"/>
        <end position="349"/>
    </location>
</feature>
<feature type="transmembrane region" description="Helical" evidence="1">
    <location>
        <begin position="148"/>
        <end position="173"/>
    </location>
</feature>
<evidence type="ECO:0000256" key="1">
    <source>
        <dbReference type="SAM" id="Phobius"/>
    </source>
</evidence>
<keyword evidence="3" id="KW-1185">Reference proteome</keyword>
<accession>A0A848KKG1</accession>
<sequence>MSTPSAQRVVAPHRPDWAAVRWWFTALVVGLCAAIMMAEINRLIATVVDNGGEQACVDADLLAGRSSAWAEWRCSSFHASIGWWIALQALLGLVVVGSVVAGTRIFQQRVDAPGLTRFVAALVVCAAAHAVAYFVAAGFVGAGAAVPALVTGVVNAAAIVTAIAFLALVLAVGRDELFRDIVWSAVKRVGRALWLQRLAAIVVFGLALLALVPSQNIFDQLPDVVRSWFDPGGAGQAVAAIVVTLLVAVFLLALSRQRTEVAYRLDRLGDWGIPETTEGGPVDDRTENPWVDELQRYGWWLAAPALVLAVAVVLRVHREWGTAHSGTVLAFVAVPVAVVGASIVIRVVCNRRKYLLWRPDDHPKRYPERRGASTWIAGDLLALGLPIVSALGVVRALTAPVVLRFSAVDQPYDPPRWTAVCLVLALIVIVVLPLWGTSVIGFPGLSYDPAGTFGAIGRLLDPLFPAAKPSPWANVFPVLSITGIALSLLWPKAIAGALGEVATVVVVLGIWSMLLGFLIVHLQSRQPLEIFRLLRMRANPFLSITAVAALAVGAFATHPSLHSIEEQKADRGAVEARPDLHARFDAWLAANRQCDRRVPNSQVQVRPMLLVAASGGGIRAAEWTAGTMTVLADSGVCAANSTLLSSGVSGGSVGLALSRSVRPQEGGDPIRLSLPLGESDALATASAGLIVNDFVAGVTGLRIRPVGAPAWMDRAGLIEDVWDAQAPQLADSFDPRDIEGPAGALIFNATAGGSKCRVLISQLTLAATSGLAEDCSGNDGGPAGSIDMLAVSKNCPLPKTWATAALISARFPYVTPTARVGIGEQTDCRERDLQLVDGGYAEGSGLGTIADLAPAIAAIVLQHNQQVLAGISDGPIVVPLVAYLDDEPRVETPRTAVDKPVSEALAPPLIFGPATAQLASTTSLTQRIANEFRHSCVASPTADDGVCATATTAILGMMDETADYVVTIAPPTKPSVRVPLGWALSDYSHRTARNALQSSAACVAPKRPLCTLVELLRRSE</sequence>
<feature type="transmembrane region" description="Helical" evidence="1">
    <location>
        <begin position="194"/>
        <end position="213"/>
    </location>
</feature>
<organism evidence="2 3">
    <name type="scientific">Antrihabitans stalactiti</name>
    <dbReference type="NCBI Taxonomy" id="2584121"/>
    <lineage>
        <taxon>Bacteria</taxon>
        <taxon>Bacillati</taxon>
        <taxon>Actinomycetota</taxon>
        <taxon>Actinomycetes</taxon>
        <taxon>Mycobacteriales</taxon>
        <taxon>Nocardiaceae</taxon>
        <taxon>Antrihabitans</taxon>
    </lineage>
</organism>
<feature type="transmembrane region" description="Helical" evidence="1">
    <location>
        <begin position="502"/>
        <end position="520"/>
    </location>
</feature>
<dbReference type="EMBL" id="VCQU01000011">
    <property type="protein sequence ID" value="NMN98601.1"/>
    <property type="molecule type" value="Genomic_DNA"/>
</dbReference>
<feature type="transmembrane region" description="Helical" evidence="1">
    <location>
        <begin position="81"/>
        <end position="106"/>
    </location>
</feature>
<feature type="transmembrane region" description="Helical" evidence="1">
    <location>
        <begin position="20"/>
        <end position="38"/>
    </location>
</feature>
<dbReference type="RefSeq" id="WP_169593091.1">
    <property type="nucleotide sequence ID" value="NZ_VCQU01000011.1"/>
</dbReference>
<comment type="caution">
    <text evidence="2">The sequence shown here is derived from an EMBL/GenBank/DDBJ whole genome shotgun (WGS) entry which is preliminary data.</text>
</comment>
<evidence type="ECO:0000313" key="2">
    <source>
        <dbReference type="EMBL" id="NMN98601.1"/>
    </source>
</evidence>
<proteinExistence type="predicted"/>
<reference evidence="2 3" key="2">
    <citation type="submission" date="2020-06" db="EMBL/GenBank/DDBJ databases">
        <title>Antribacter stalactiti gen. nov., sp. nov., a new member of the family Nacardiaceae isolated from a cave.</title>
        <authorList>
            <person name="Kim I.S."/>
        </authorList>
    </citation>
    <scope>NUCLEOTIDE SEQUENCE [LARGE SCALE GENOMIC DNA]</scope>
    <source>
        <strain evidence="2 3">YC2-7</strain>
    </source>
</reference>
<evidence type="ECO:0000313" key="3">
    <source>
        <dbReference type="Proteomes" id="UP000535543"/>
    </source>
</evidence>
<protein>
    <recommendedName>
        <fullName evidence="4">Patatin-like phospholipase</fullName>
    </recommendedName>
</protein>
<feature type="transmembrane region" description="Helical" evidence="1">
    <location>
        <begin position="417"/>
        <end position="436"/>
    </location>
</feature>
<feature type="transmembrane region" description="Helical" evidence="1">
    <location>
        <begin position="118"/>
        <end position="142"/>
    </location>
</feature>
<feature type="transmembrane region" description="Helical" evidence="1">
    <location>
        <begin position="233"/>
        <end position="254"/>
    </location>
</feature>
<feature type="transmembrane region" description="Helical" evidence="1">
    <location>
        <begin position="472"/>
        <end position="490"/>
    </location>
</feature>
<keyword evidence="1" id="KW-1133">Transmembrane helix</keyword>
<reference evidence="2 3" key="1">
    <citation type="submission" date="2019-05" db="EMBL/GenBank/DDBJ databases">
        <authorList>
            <person name="Lee S.D."/>
        </authorList>
    </citation>
    <scope>NUCLEOTIDE SEQUENCE [LARGE SCALE GENOMIC DNA]</scope>
    <source>
        <strain evidence="2 3">YC2-7</strain>
    </source>
</reference>
<dbReference type="Gene3D" id="3.40.1090.10">
    <property type="entry name" value="Cytosolic phospholipase A2 catalytic domain"/>
    <property type="match status" value="1"/>
</dbReference>
<dbReference type="AlphaFoldDB" id="A0A848KKG1"/>
<gene>
    <name evidence="2" type="ORF">FGL95_26555</name>
</gene>